<keyword evidence="3" id="KW-1185">Reference proteome</keyword>
<dbReference type="VEuPathDB" id="FungiDB:PV09_02354"/>
<evidence type="ECO:0000313" key="3">
    <source>
        <dbReference type="Proteomes" id="UP000053259"/>
    </source>
</evidence>
<dbReference type="AlphaFoldDB" id="A0A0D2B5Y6"/>
<sequence>MPVSRPGLPSGWGEVDIIRFPLFLRPGPKVSNSLAAVEFDQRGNPGLGEGDTIPSPLPSPPHPLSSSSHKPREGCSSTTKKGVGSATTVLLFPPLENWAGDNARWALLVTDLAT</sequence>
<feature type="region of interest" description="Disordered" evidence="1">
    <location>
        <begin position="40"/>
        <end position="83"/>
    </location>
</feature>
<accession>A0A0D2B5Y6</accession>
<dbReference type="RefSeq" id="XP_016216513.1">
    <property type="nucleotide sequence ID" value="XM_016355377.1"/>
</dbReference>
<protein>
    <submittedName>
        <fullName evidence="2">Uncharacterized protein</fullName>
    </submittedName>
</protein>
<gene>
    <name evidence="2" type="ORF">PV09_02354</name>
</gene>
<dbReference type="GeneID" id="27310327"/>
<reference evidence="2 3" key="1">
    <citation type="submission" date="2015-01" db="EMBL/GenBank/DDBJ databases">
        <title>The Genome Sequence of Ochroconis gallopava CBS43764.</title>
        <authorList>
            <consortium name="The Broad Institute Genomics Platform"/>
            <person name="Cuomo C."/>
            <person name="de Hoog S."/>
            <person name="Gorbushina A."/>
            <person name="Stielow B."/>
            <person name="Teixiera M."/>
            <person name="Abouelleil A."/>
            <person name="Chapman S.B."/>
            <person name="Priest M."/>
            <person name="Young S.K."/>
            <person name="Wortman J."/>
            <person name="Nusbaum C."/>
            <person name="Birren B."/>
        </authorList>
    </citation>
    <scope>NUCLEOTIDE SEQUENCE [LARGE SCALE GENOMIC DNA]</scope>
    <source>
        <strain evidence="2 3">CBS 43764</strain>
    </source>
</reference>
<dbReference type="InParanoid" id="A0A0D2B5Y6"/>
<proteinExistence type="predicted"/>
<dbReference type="EMBL" id="KN847534">
    <property type="protein sequence ID" value="KIW06644.1"/>
    <property type="molecule type" value="Genomic_DNA"/>
</dbReference>
<evidence type="ECO:0000313" key="2">
    <source>
        <dbReference type="EMBL" id="KIW06644.1"/>
    </source>
</evidence>
<evidence type="ECO:0000256" key="1">
    <source>
        <dbReference type="SAM" id="MobiDB-lite"/>
    </source>
</evidence>
<dbReference type="HOGENOM" id="CLU_2122958_0_0_1"/>
<organism evidence="2 3">
    <name type="scientific">Verruconis gallopava</name>
    <dbReference type="NCBI Taxonomy" id="253628"/>
    <lineage>
        <taxon>Eukaryota</taxon>
        <taxon>Fungi</taxon>
        <taxon>Dikarya</taxon>
        <taxon>Ascomycota</taxon>
        <taxon>Pezizomycotina</taxon>
        <taxon>Dothideomycetes</taxon>
        <taxon>Pleosporomycetidae</taxon>
        <taxon>Venturiales</taxon>
        <taxon>Sympoventuriaceae</taxon>
        <taxon>Verruconis</taxon>
    </lineage>
</organism>
<dbReference type="Proteomes" id="UP000053259">
    <property type="component" value="Unassembled WGS sequence"/>
</dbReference>
<name>A0A0D2B5Y6_9PEZI</name>